<evidence type="ECO:0000259" key="4">
    <source>
        <dbReference type="PROSITE" id="PS01124"/>
    </source>
</evidence>
<reference evidence="6" key="1">
    <citation type="submission" date="2016-10" db="EMBL/GenBank/DDBJ databases">
        <authorList>
            <person name="Varghese N."/>
            <person name="Submissions S."/>
        </authorList>
    </citation>
    <scope>NUCLEOTIDE SEQUENCE [LARGE SCALE GENOMIC DNA]</scope>
    <source>
        <strain evidence="6">Gh-48</strain>
    </source>
</reference>
<dbReference type="PANTHER" id="PTHR43280:SF32">
    <property type="entry name" value="TRANSCRIPTIONAL REGULATORY PROTEIN"/>
    <property type="match status" value="1"/>
</dbReference>
<dbReference type="SUPFAM" id="SSF46689">
    <property type="entry name" value="Homeodomain-like"/>
    <property type="match status" value="1"/>
</dbReference>
<dbReference type="Gene3D" id="1.10.10.60">
    <property type="entry name" value="Homeodomain-like"/>
    <property type="match status" value="1"/>
</dbReference>
<dbReference type="InterPro" id="IPR009057">
    <property type="entry name" value="Homeodomain-like_sf"/>
</dbReference>
<evidence type="ECO:0000313" key="6">
    <source>
        <dbReference type="Proteomes" id="UP000198942"/>
    </source>
</evidence>
<dbReference type="RefSeq" id="WP_091218313.1">
    <property type="nucleotide sequence ID" value="NZ_FOCL01000011.1"/>
</dbReference>
<dbReference type="PANTHER" id="PTHR43280">
    <property type="entry name" value="ARAC-FAMILY TRANSCRIPTIONAL REGULATOR"/>
    <property type="match status" value="1"/>
</dbReference>
<sequence>MPVLTAPEKNVIPTFTLQQNSGRGNTMIDVREAGGQCGEFRLDPAFLQPHRKDYYFFVLVKSGDNRHWIDFVPYTVKPNTFYFTVPQQIHLKEHSAPMEGLMMSFTNEFLQLEDNRILQQLPIIQNPAAAHEIQLSPADLTFVEDTMRKMLIEFNADGTWRNQMLTSWLRVLVIYLSRLYSEQYNETCVTLNYCLLKSFQALIGEHYATQHDVAAYAEKLNLTPGHFTEVIKQQSGKTAIAHIHERLIVEAKRRLLHTELSVKQIADELGFEDAAYFNRFFKRLTDTTPIAFRMEIREMYS</sequence>
<dbReference type="Proteomes" id="UP000198942">
    <property type="component" value="Unassembled WGS sequence"/>
</dbReference>
<evidence type="ECO:0000256" key="3">
    <source>
        <dbReference type="ARBA" id="ARBA00023163"/>
    </source>
</evidence>
<dbReference type="InterPro" id="IPR018060">
    <property type="entry name" value="HTH_AraC"/>
</dbReference>
<keyword evidence="2 5" id="KW-0238">DNA-binding</keyword>
<dbReference type="SMART" id="SM00342">
    <property type="entry name" value="HTH_ARAC"/>
    <property type="match status" value="1"/>
</dbReference>
<dbReference type="EMBL" id="FOCL01000011">
    <property type="protein sequence ID" value="SEO73090.1"/>
    <property type="molecule type" value="Genomic_DNA"/>
</dbReference>
<keyword evidence="6" id="KW-1185">Reference proteome</keyword>
<dbReference type="InterPro" id="IPR037923">
    <property type="entry name" value="HTH-like"/>
</dbReference>
<evidence type="ECO:0000256" key="2">
    <source>
        <dbReference type="ARBA" id="ARBA00023125"/>
    </source>
</evidence>
<dbReference type="AlphaFoldDB" id="A0A1H8S357"/>
<keyword evidence="1" id="KW-0805">Transcription regulation</keyword>
<dbReference type="STRING" id="551995.SAMN05192574_111159"/>
<dbReference type="PROSITE" id="PS01124">
    <property type="entry name" value="HTH_ARAC_FAMILY_2"/>
    <property type="match status" value="1"/>
</dbReference>
<dbReference type="Pfam" id="PF02311">
    <property type="entry name" value="AraC_binding"/>
    <property type="match status" value="1"/>
</dbReference>
<evidence type="ECO:0000256" key="1">
    <source>
        <dbReference type="ARBA" id="ARBA00023015"/>
    </source>
</evidence>
<name>A0A1H8S357_9SPHI</name>
<feature type="domain" description="HTH araC/xylS-type" evidence="4">
    <location>
        <begin position="197"/>
        <end position="295"/>
    </location>
</feature>
<dbReference type="GO" id="GO:0003700">
    <property type="term" value="F:DNA-binding transcription factor activity"/>
    <property type="evidence" value="ECO:0007669"/>
    <property type="project" value="InterPro"/>
</dbReference>
<dbReference type="GO" id="GO:0043565">
    <property type="term" value="F:sequence-specific DNA binding"/>
    <property type="evidence" value="ECO:0007669"/>
    <property type="project" value="InterPro"/>
</dbReference>
<keyword evidence="3" id="KW-0804">Transcription</keyword>
<dbReference type="SUPFAM" id="SSF51215">
    <property type="entry name" value="Regulatory protein AraC"/>
    <property type="match status" value="1"/>
</dbReference>
<dbReference type="InterPro" id="IPR003313">
    <property type="entry name" value="AraC-bd"/>
</dbReference>
<evidence type="ECO:0000313" key="5">
    <source>
        <dbReference type="EMBL" id="SEO73090.1"/>
    </source>
</evidence>
<gene>
    <name evidence="5" type="ORF">SAMN05192574_111159</name>
</gene>
<accession>A0A1H8S357</accession>
<dbReference type="Pfam" id="PF12833">
    <property type="entry name" value="HTH_18"/>
    <property type="match status" value="1"/>
</dbReference>
<organism evidence="5 6">
    <name type="scientific">Mucilaginibacter gossypiicola</name>
    <dbReference type="NCBI Taxonomy" id="551995"/>
    <lineage>
        <taxon>Bacteria</taxon>
        <taxon>Pseudomonadati</taxon>
        <taxon>Bacteroidota</taxon>
        <taxon>Sphingobacteriia</taxon>
        <taxon>Sphingobacteriales</taxon>
        <taxon>Sphingobacteriaceae</taxon>
        <taxon>Mucilaginibacter</taxon>
    </lineage>
</organism>
<dbReference type="OrthoDB" id="2585681at2"/>
<protein>
    <submittedName>
        <fullName evidence="5">AraC-type DNA-binding protein</fullName>
    </submittedName>
</protein>
<proteinExistence type="predicted"/>